<evidence type="ECO:0000256" key="9">
    <source>
        <dbReference type="ARBA" id="ARBA00023002"/>
    </source>
</evidence>
<evidence type="ECO:0000256" key="11">
    <source>
        <dbReference type="ARBA" id="ARBA00023014"/>
    </source>
</evidence>
<dbReference type="GO" id="GO:0030976">
    <property type="term" value="F:thiamine pyrophosphate binding"/>
    <property type="evidence" value="ECO:0007669"/>
    <property type="project" value="InterPro"/>
</dbReference>
<feature type="binding site" evidence="15">
    <location>
        <position position="590"/>
    </location>
    <ligand>
        <name>[4Fe-4S] cluster</name>
        <dbReference type="ChEBI" id="CHEBI:49883"/>
        <label>1</label>
    </ligand>
</feature>
<dbReference type="EMBL" id="ACBZ01000048">
    <property type="protein sequence ID" value="EEG49978.1"/>
    <property type="molecule type" value="Genomic_DNA"/>
</dbReference>
<dbReference type="InterPro" id="IPR017721">
    <property type="entry name" value="IorA"/>
</dbReference>
<dbReference type="PIRSF" id="PIRSF006439">
    <property type="entry name" value="Indolepyruvate_ferr_oxidored"/>
    <property type="match status" value="1"/>
</dbReference>
<comment type="subunit">
    <text evidence="2">Heterodimer of the IorA and IorB subunits.</text>
</comment>
<comment type="caution">
    <text evidence="17">The sequence shown here is derived from an EMBL/GenBank/DDBJ whole genome shotgun (WGS) entry which is preliminary data.</text>
</comment>
<evidence type="ECO:0000256" key="6">
    <source>
        <dbReference type="ARBA" id="ARBA00022485"/>
    </source>
</evidence>
<keyword evidence="8 14" id="KW-0249">Electron transport</keyword>
<dbReference type="Gene3D" id="3.40.50.970">
    <property type="match status" value="2"/>
</dbReference>
<evidence type="ECO:0000256" key="1">
    <source>
        <dbReference type="ARBA" id="ARBA00002995"/>
    </source>
</evidence>
<dbReference type="PATRIC" id="fig|476272.21.peg.2455"/>
<dbReference type="InterPro" id="IPR002880">
    <property type="entry name" value="Pyrv_Fd/Flavodoxin_OxRdtase_N"/>
</dbReference>
<gene>
    <name evidence="17" type="ORF">RUMHYD_01110</name>
</gene>
<reference evidence="17 18" key="2">
    <citation type="submission" date="2009-02" db="EMBL/GenBank/DDBJ databases">
        <title>Draft genome sequence of Blautia hydrogenotrophica DSM 10507 (Ruminococcus hydrogenotrophicus DSM 10507).</title>
        <authorList>
            <person name="Sudarsanam P."/>
            <person name="Ley R."/>
            <person name="Guruge J."/>
            <person name="Turnbaugh P.J."/>
            <person name="Mahowald M."/>
            <person name="Liep D."/>
            <person name="Gordon J."/>
        </authorList>
    </citation>
    <scope>NUCLEOTIDE SEQUENCE [LARGE SCALE GENOMIC DNA]</scope>
    <source>
        <strain evidence="18">DSM 10507 / JCM 14656 / S5a33</strain>
    </source>
</reference>
<dbReference type="SUPFAM" id="SSF54862">
    <property type="entry name" value="4Fe-4S ferredoxins"/>
    <property type="match status" value="1"/>
</dbReference>
<evidence type="ECO:0000256" key="12">
    <source>
        <dbReference type="ARBA" id="ARBA00030514"/>
    </source>
</evidence>
<dbReference type="PANTHER" id="PTHR43710:SF5">
    <property type="entry name" value="INDOLEPYRUVATE FERREDOXIN OXIDOREDUCTASE ALPHA SUBUNIT"/>
    <property type="match status" value="1"/>
</dbReference>
<dbReference type="NCBIfam" id="TIGR03336">
    <property type="entry name" value="IOR_alpha"/>
    <property type="match status" value="1"/>
</dbReference>
<dbReference type="PANTHER" id="PTHR43710">
    <property type="entry name" value="2-HYDROXYACYL-COA LYASE"/>
    <property type="match status" value="1"/>
</dbReference>
<dbReference type="CDD" id="cd02008">
    <property type="entry name" value="TPP_IOR_alpha"/>
    <property type="match status" value="1"/>
</dbReference>
<dbReference type="HOGENOM" id="CLU_017727_0_0_9"/>
<evidence type="ECO:0000256" key="15">
    <source>
        <dbReference type="PIRSR" id="PIRSR006439-50"/>
    </source>
</evidence>
<dbReference type="eggNOG" id="COG4231">
    <property type="taxonomic scope" value="Bacteria"/>
</dbReference>
<evidence type="ECO:0000256" key="10">
    <source>
        <dbReference type="ARBA" id="ARBA00023004"/>
    </source>
</evidence>
<dbReference type="InterPro" id="IPR045025">
    <property type="entry name" value="HACL1-like"/>
</dbReference>
<feature type="binding site" evidence="15">
    <location>
        <position position="553"/>
    </location>
    <ligand>
        <name>[4Fe-4S] cluster</name>
        <dbReference type="ChEBI" id="CHEBI:49883"/>
        <label>1</label>
    </ligand>
</feature>
<evidence type="ECO:0000256" key="13">
    <source>
        <dbReference type="ARBA" id="ARBA00048332"/>
    </source>
</evidence>
<dbReference type="CDD" id="cd07034">
    <property type="entry name" value="TPP_PYR_PFOR_IOR-alpha_like"/>
    <property type="match status" value="1"/>
</dbReference>
<evidence type="ECO:0000256" key="14">
    <source>
        <dbReference type="PIRNR" id="PIRNR006439"/>
    </source>
</evidence>
<comment type="cofactor">
    <cofactor evidence="14 15">
        <name>[4Fe-4S] cluster</name>
        <dbReference type="ChEBI" id="CHEBI:49883"/>
    </cofactor>
    <text evidence="14 15">Binds 2 [4Fe-4S] clusters. In this family the first cluster has a non-standard and varying [4Fe-4S] binding motif CX(2)CX(2)CX(4-5)CP.</text>
</comment>
<feature type="binding site" evidence="15">
    <location>
        <position position="556"/>
    </location>
    <ligand>
        <name>[4Fe-4S] cluster</name>
        <dbReference type="ChEBI" id="CHEBI:49883"/>
        <label>1</label>
    </ligand>
</feature>
<dbReference type="GO" id="GO:0051539">
    <property type="term" value="F:4 iron, 4 sulfur cluster binding"/>
    <property type="evidence" value="ECO:0007669"/>
    <property type="project" value="UniProtKB-UniRule"/>
</dbReference>
<keyword evidence="6 14" id="KW-0004">4Fe-4S</keyword>
<comment type="function">
    <text evidence="1 14">Catalyzes the ferredoxin-dependent oxidative decarboxylation of arylpyruvates.</text>
</comment>
<evidence type="ECO:0000256" key="8">
    <source>
        <dbReference type="ARBA" id="ARBA00022982"/>
    </source>
</evidence>
<dbReference type="EC" id="1.2.7.8" evidence="3 14"/>
<dbReference type="InterPro" id="IPR009014">
    <property type="entry name" value="Transketo_C/PFOR_II"/>
</dbReference>
<keyword evidence="9 14" id="KW-0560">Oxidoreductase</keyword>
<organism evidence="17 18">
    <name type="scientific">Blautia hydrogenotrophica (strain DSM 10507 / JCM 14656 / S5a33)</name>
    <name type="common">Ruminococcus hydrogenotrophicus</name>
    <dbReference type="NCBI Taxonomy" id="476272"/>
    <lineage>
        <taxon>Bacteria</taxon>
        <taxon>Bacillati</taxon>
        <taxon>Bacillota</taxon>
        <taxon>Clostridia</taxon>
        <taxon>Lachnospirales</taxon>
        <taxon>Lachnospiraceae</taxon>
        <taxon>Blautia</taxon>
    </lineage>
</organism>
<proteinExistence type="predicted"/>
<dbReference type="FunFam" id="3.40.50.970:FF:000039">
    <property type="entry name" value="Indolepyruvate oxidoreductase subunit IorA"/>
    <property type="match status" value="1"/>
</dbReference>
<dbReference type="Proteomes" id="UP000003100">
    <property type="component" value="Unassembled WGS sequence"/>
</dbReference>
<evidence type="ECO:0000256" key="7">
    <source>
        <dbReference type="ARBA" id="ARBA00022723"/>
    </source>
</evidence>
<dbReference type="GO" id="GO:0043805">
    <property type="term" value="F:indolepyruvate ferredoxin oxidoreductase activity"/>
    <property type="evidence" value="ECO:0007669"/>
    <property type="project" value="UniProtKB-UniRule"/>
</dbReference>
<keyword evidence="7 14" id="KW-0479">Metal-binding</keyword>
<feature type="domain" description="4Fe-4S ferredoxin-type" evidence="16">
    <location>
        <begin position="541"/>
        <end position="569"/>
    </location>
</feature>
<protein>
    <recommendedName>
        <fullName evidence="4 14">Indolepyruvate oxidoreductase subunit IorA</fullName>
        <shortName evidence="14">IOR</shortName>
        <ecNumber evidence="3 14">1.2.7.8</ecNumber>
    </recommendedName>
    <alternativeName>
        <fullName evidence="12 14">Indolepyruvate ferredoxin oxidoreductase subunit alpha</fullName>
    </alternativeName>
</protein>
<dbReference type="InterPro" id="IPR029061">
    <property type="entry name" value="THDP-binding"/>
</dbReference>
<keyword evidence="5 14" id="KW-0813">Transport</keyword>
<dbReference type="PROSITE" id="PS51379">
    <property type="entry name" value="4FE4S_FER_2"/>
    <property type="match status" value="2"/>
</dbReference>
<dbReference type="GO" id="GO:0046872">
    <property type="term" value="F:metal ion binding"/>
    <property type="evidence" value="ECO:0007669"/>
    <property type="project" value="UniProtKB-UniRule"/>
</dbReference>
<accession>C0CJU0</accession>
<evidence type="ECO:0000256" key="3">
    <source>
        <dbReference type="ARBA" id="ARBA00012812"/>
    </source>
</evidence>
<name>C0CJU0_BLAHS</name>
<dbReference type="Gene3D" id="3.30.70.20">
    <property type="match status" value="1"/>
</dbReference>
<sequence>MKEVKREMKKLMTGDEAIARGAYEAGVRHASAYPGTPSTEILENISTYKEIYAEWAPNEKVAMESAIGAAIGGARSIVSMKHVGMNVAADPLFTWAYMGVNAGNVIITADEPGMYSSQNEQDNRNYAKAAKLAMLEPSDSQECIDMVKAAYELGEKYDTPFVIRMTTRVCHSKSVVELHDRVEIPLKDWEKNPQKYVCLPAHARPMRVKLEERLEKLAEYSETSPFNRVEMGDTSVGVIASGICYYYAKEVWGDKASYLKLGFTNPMPANLIKDFCSKVDKVYILEENDPYIEEFVKLQGCECVGKEIFPKWGEMTPDVIRAAVGGEKPKTIEFDHSKLINRAPTFCAGCPHRGMFYRLGKRKDIMISGDIGCYTLAAGAPYKAMDSTVCMGASISLGHGAQKAFNMGDTGRRVVTVLGDSTFFHTGVNSLINTVYNNSNTINIILDNRITGMTGHQQNPGTGFNAKGEPASMIILEDLVKAIGIKHIFVINPNNLKEVDETLDKCLAIKDEPSVIITRWPCVLKKFSQADLDEFDNLFKTKNKIDPEKCIGCKACLKTGCPALNYDRVNKKVHINRAQCVGCDVCMQVCRKDAISKED</sequence>
<keyword evidence="11 14" id="KW-0411">Iron-sulfur</keyword>
<dbReference type="SUPFAM" id="SSF52922">
    <property type="entry name" value="TK C-terminal domain-like"/>
    <property type="match status" value="1"/>
</dbReference>
<evidence type="ECO:0000256" key="4">
    <source>
        <dbReference type="ARBA" id="ARBA00017710"/>
    </source>
</evidence>
<feature type="binding site" evidence="15">
    <location>
        <position position="586"/>
    </location>
    <ligand>
        <name>[4Fe-4S] cluster</name>
        <dbReference type="ChEBI" id="CHEBI:49883"/>
        <label>2</label>
    </ligand>
</feature>
<dbReference type="Pfam" id="PF01855">
    <property type="entry name" value="POR_N"/>
    <property type="match status" value="1"/>
</dbReference>
<dbReference type="InterPro" id="IPR011766">
    <property type="entry name" value="TPP_enzyme_TPP-bd"/>
</dbReference>
<comment type="catalytic activity">
    <reaction evidence="13 14">
        <text>indole-3-pyruvate + 2 oxidized [2Fe-2S]-[ferredoxin] + CoA = (indol-3-yl)acetyl-CoA + 2 reduced [2Fe-2S]-[ferredoxin] + CO2 + H(+)</text>
        <dbReference type="Rhea" id="RHEA:12645"/>
        <dbReference type="Rhea" id="RHEA-COMP:10000"/>
        <dbReference type="Rhea" id="RHEA-COMP:10001"/>
        <dbReference type="ChEBI" id="CHEBI:15378"/>
        <dbReference type="ChEBI" id="CHEBI:16526"/>
        <dbReference type="ChEBI" id="CHEBI:17640"/>
        <dbReference type="ChEBI" id="CHEBI:33737"/>
        <dbReference type="ChEBI" id="CHEBI:33738"/>
        <dbReference type="ChEBI" id="CHEBI:57271"/>
        <dbReference type="ChEBI" id="CHEBI:57287"/>
        <dbReference type="EC" id="1.2.7.8"/>
    </reaction>
</comment>
<evidence type="ECO:0000313" key="17">
    <source>
        <dbReference type="EMBL" id="EEG49978.1"/>
    </source>
</evidence>
<evidence type="ECO:0000313" key="18">
    <source>
        <dbReference type="Proteomes" id="UP000003100"/>
    </source>
</evidence>
<feature type="binding site" evidence="15">
    <location>
        <position position="583"/>
    </location>
    <ligand>
        <name>[4Fe-4S] cluster</name>
        <dbReference type="ChEBI" id="CHEBI:49883"/>
        <label>2</label>
    </ligand>
</feature>
<feature type="binding site" evidence="15">
    <location>
        <position position="550"/>
    </location>
    <ligand>
        <name>[4Fe-4S] cluster</name>
        <dbReference type="ChEBI" id="CHEBI:49883"/>
        <label>1</label>
    </ligand>
</feature>
<reference evidence="17 18" key="1">
    <citation type="submission" date="2009-01" db="EMBL/GenBank/DDBJ databases">
        <authorList>
            <person name="Fulton L."/>
            <person name="Clifton S."/>
            <person name="Fulton B."/>
            <person name="Xu J."/>
            <person name="Minx P."/>
            <person name="Pepin K.H."/>
            <person name="Johnson M."/>
            <person name="Bhonagiri V."/>
            <person name="Nash W.E."/>
            <person name="Mardis E.R."/>
            <person name="Wilson R.K."/>
        </authorList>
    </citation>
    <scope>NUCLEOTIDE SEQUENCE [LARGE SCALE GENOMIC DNA]</scope>
    <source>
        <strain evidence="18">DSM 10507 / JCM 14656 / S5a33</strain>
    </source>
</reference>
<feature type="binding site" evidence="15">
    <location>
        <position position="580"/>
    </location>
    <ligand>
        <name>[4Fe-4S] cluster</name>
        <dbReference type="ChEBI" id="CHEBI:49883"/>
        <label>2</label>
    </ligand>
</feature>
<dbReference type="Pfam" id="PF02775">
    <property type="entry name" value="TPP_enzyme_C"/>
    <property type="match status" value="1"/>
</dbReference>
<dbReference type="AlphaFoldDB" id="C0CJU0"/>
<dbReference type="SUPFAM" id="SSF52518">
    <property type="entry name" value="Thiamin diphosphate-binding fold (THDP-binding)"/>
    <property type="match status" value="2"/>
</dbReference>
<feature type="binding site" evidence="15">
    <location>
        <position position="561"/>
    </location>
    <ligand>
        <name>[4Fe-4S] cluster</name>
        <dbReference type="ChEBI" id="CHEBI:49883"/>
        <label>2</label>
    </ligand>
</feature>
<keyword evidence="18" id="KW-1185">Reference proteome</keyword>
<evidence type="ECO:0000256" key="2">
    <source>
        <dbReference type="ARBA" id="ARBA00011238"/>
    </source>
</evidence>
<evidence type="ECO:0000259" key="16">
    <source>
        <dbReference type="PROSITE" id="PS51379"/>
    </source>
</evidence>
<dbReference type="Pfam" id="PF13237">
    <property type="entry name" value="Fer4_10"/>
    <property type="match status" value="1"/>
</dbReference>
<keyword evidence="10 14" id="KW-0408">Iron</keyword>
<feature type="domain" description="4Fe-4S ferredoxin-type" evidence="16">
    <location>
        <begin position="571"/>
        <end position="599"/>
    </location>
</feature>
<evidence type="ECO:0000256" key="5">
    <source>
        <dbReference type="ARBA" id="ARBA00022448"/>
    </source>
</evidence>
<dbReference type="InterPro" id="IPR017896">
    <property type="entry name" value="4Fe4S_Fe-S-bd"/>
</dbReference>